<protein>
    <submittedName>
        <fullName evidence="9">RagB/SusD family nutrient uptake outer membrane protein</fullName>
    </submittedName>
</protein>
<feature type="signal peptide" evidence="6">
    <location>
        <begin position="1"/>
        <end position="24"/>
    </location>
</feature>
<name>A0ABV1GXR8_9BACT</name>
<evidence type="ECO:0000313" key="9">
    <source>
        <dbReference type="EMBL" id="MEQ2545210.1"/>
    </source>
</evidence>
<dbReference type="GeneID" id="78178592"/>
<keyword evidence="10" id="KW-1185">Reference proteome</keyword>
<dbReference type="SUPFAM" id="SSF48452">
    <property type="entry name" value="TPR-like"/>
    <property type="match status" value="1"/>
</dbReference>
<dbReference type="InterPro" id="IPR033985">
    <property type="entry name" value="SusD-like_N"/>
</dbReference>
<keyword evidence="4" id="KW-0472">Membrane</keyword>
<dbReference type="Proteomes" id="UP001460202">
    <property type="component" value="Unassembled WGS sequence"/>
</dbReference>
<comment type="similarity">
    <text evidence="2">Belongs to the SusD family.</text>
</comment>
<dbReference type="InterPro" id="IPR012944">
    <property type="entry name" value="SusD_RagB_dom"/>
</dbReference>
<evidence type="ECO:0000256" key="2">
    <source>
        <dbReference type="ARBA" id="ARBA00006275"/>
    </source>
</evidence>
<dbReference type="Gene3D" id="1.25.40.390">
    <property type="match status" value="1"/>
</dbReference>
<proteinExistence type="inferred from homology"/>
<dbReference type="CDD" id="cd08977">
    <property type="entry name" value="SusD"/>
    <property type="match status" value="1"/>
</dbReference>
<keyword evidence="3 6" id="KW-0732">Signal</keyword>
<evidence type="ECO:0000256" key="1">
    <source>
        <dbReference type="ARBA" id="ARBA00004442"/>
    </source>
</evidence>
<evidence type="ECO:0000256" key="6">
    <source>
        <dbReference type="SAM" id="SignalP"/>
    </source>
</evidence>
<evidence type="ECO:0000256" key="5">
    <source>
        <dbReference type="ARBA" id="ARBA00023237"/>
    </source>
</evidence>
<organism evidence="9 10">
    <name type="scientific">Alistipes intestinihominis</name>
    <dbReference type="NCBI Taxonomy" id="3133172"/>
    <lineage>
        <taxon>Bacteria</taxon>
        <taxon>Pseudomonadati</taxon>
        <taxon>Bacteroidota</taxon>
        <taxon>Bacteroidia</taxon>
        <taxon>Bacteroidales</taxon>
        <taxon>Rikenellaceae</taxon>
        <taxon>Alistipes</taxon>
    </lineage>
</organism>
<dbReference type="Pfam" id="PF14322">
    <property type="entry name" value="SusD-like_3"/>
    <property type="match status" value="1"/>
</dbReference>
<dbReference type="InterPro" id="IPR011990">
    <property type="entry name" value="TPR-like_helical_dom_sf"/>
</dbReference>
<dbReference type="EMBL" id="JBBMFL010000010">
    <property type="protein sequence ID" value="MEQ2545210.1"/>
    <property type="molecule type" value="Genomic_DNA"/>
</dbReference>
<reference evidence="9 10" key="1">
    <citation type="submission" date="2024-03" db="EMBL/GenBank/DDBJ databases">
        <title>Human intestinal bacterial collection.</title>
        <authorList>
            <person name="Pauvert C."/>
            <person name="Hitch T.C.A."/>
            <person name="Clavel T."/>
        </authorList>
    </citation>
    <scope>NUCLEOTIDE SEQUENCE [LARGE SCALE GENOMIC DNA]</scope>
    <source>
        <strain evidence="9 10">CLA-KB-H122</strain>
    </source>
</reference>
<dbReference type="PROSITE" id="PS51257">
    <property type="entry name" value="PROKAR_LIPOPROTEIN"/>
    <property type="match status" value="1"/>
</dbReference>
<dbReference type="Pfam" id="PF07980">
    <property type="entry name" value="SusD_RagB"/>
    <property type="match status" value="1"/>
</dbReference>
<feature type="domain" description="SusD-like N-terminal" evidence="8">
    <location>
        <begin position="27"/>
        <end position="232"/>
    </location>
</feature>
<comment type="subcellular location">
    <subcellularLocation>
        <location evidence="1">Cell outer membrane</location>
    </subcellularLocation>
</comment>
<evidence type="ECO:0000313" key="10">
    <source>
        <dbReference type="Proteomes" id="UP001460202"/>
    </source>
</evidence>
<keyword evidence="5" id="KW-0998">Cell outer membrane</keyword>
<dbReference type="RefSeq" id="WP_129650097.1">
    <property type="nucleotide sequence ID" value="NZ_JBBMFL010000010.1"/>
</dbReference>
<accession>A0ABV1GXR8</accession>
<gene>
    <name evidence="9" type="ORF">WMO46_09650</name>
</gene>
<sequence length="499" mass="57033">MNKRYFFNLLKTLLLLLTVSGASGCNDWLDVRPENEQPIDEFWNNKEEVDAVMMGAYQQLRSSLEYLVRWGELRGDVVELGPGLTSNENMLAVKGLDIKSDNPICKWQPFYNAIGRCNAVIRYAADVLPRDKTFTDRACEAYIAEAKWVRALCYFYLVRTFRDVPYITEPYLNDRQEFRIPKSDGMDILRTVVADLRACAQLIPVAYDPGSWENKGRATVWALYALAADIYLWLGEYDEAIGMCENIEKSGLYTLLSTDDWYGLYYPGNSSESIIELQWDGMQLQTNSLFAWFYNESANANNYAVSDAAVAKFNEFPDESDQRGDGGSYIESSGKIWKYAGTARGVSNLRESGRRDANWIFYRLADVLLMRAEALVMREGEGDMAAAYAIVRQIRERAGYTMHPDMPSSQSEMIDLVLDERLRELCFEGKRWFDLVRVAIRDDGKYKSKLVKLLLQNVAAKDRPLYEAKLQNTYGYFLPINESDMVASGGVLVQNPYYL</sequence>
<feature type="chain" id="PRO_5046238945" evidence="6">
    <location>
        <begin position="25"/>
        <end position="499"/>
    </location>
</feature>
<evidence type="ECO:0000259" key="7">
    <source>
        <dbReference type="Pfam" id="PF07980"/>
    </source>
</evidence>
<comment type="caution">
    <text evidence="9">The sequence shown here is derived from an EMBL/GenBank/DDBJ whole genome shotgun (WGS) entry which is preliminary data.</text>
</comment>
<feature type="domain" description="RagB/SusD" evidence="7">
    <location>
        <begin position="347"/>
        <end position="498"/>
    </location>
</feature>
<evidence type="ECO:0000256" key="3">
    <source>
        <dbReference type="ARBA" id="ARBA00022729"/>
    </source>
</evidence>
<evidence type="ECO:0000259" key="8">
    <source>
        <dbReference type="Pfam" id="PF14322"/>
    </source>
</evidence>
<evidence type="ECO:0000256" key="4">
    <source>
        <dbReference type="ARBA" id="ARBA00023136"/>
    </source>
</evidence>